<name>A0A8J3Z1W0_9ACTN</name>
<protein>
    <submittedName>
        <fullName evidence="1">Uncharacterized protein</fullName>
    </submittedName>
</protein>
<evidence type="ECO:0000313" key="1">
    <source>
        <dbReference type="EMBL" id="GIJ53645.1"/>
    </source>
</evidence>
<proteinExistence type="predicted"/>
<dbReference type="AlphaFoldDB" id="A0A8J3Z1W0"/>
<gene>
    <name evidence="1" type="ORF">Vau01_011610</name>
</gene>
<accession>A0A8J3Z1W0</accession>
<sequence>MVVYCQELTRLNLTNCTRPYRFQRCCLACNRPASFKTAKNEGSHTVGIPRGVEGILVHEYKAKGTLQPGKKPHCCFGNREIRIGTEQRGNDRRISGRNGAAMLCQPECLNLTPKLCRVD</sequence>
<keyword evidence="2" id="KW-1185">Reference proteome</keyword>
<comment type="caution">
    <text evidence="1">The sequence shown here is derived from an EMBL/GenBank/DDBJ whole genome shotgun (WGS) entry which is preliminary data.</text>
</comment>
<organism evidence="1 2">
    <name type="scientific">Virgisporangium aurantiacum</name>
    <dbReference type="NCBI Taxonomy" id="175570"/>
    <lineage>
        <taxon>Bacteria</taxon>
        <taxon>Bacillati</taxon>
        <taxon>Actinomycetota</taxon>
        <taxon>Actinomycetes</taxon>
        <taxon>Micromonosporales</taxon>
        <taxon>Micromonosporaceae</taxon>
        <taxon>Virgisporangium</taxon>
    </lineage>
</organism>
<evidence type="ECO:0000313" key="2">
    <source>
        <dbReference type="Proteomes" id="UP000612585"/>
    </source>
</evidence>
<dbReference type="EMBL" id="BOPG01000009">
    <property type="protein sequence ID" value="GIJ53645.1"/>
    <property type="molecule type" value="Genomic_DNA"/>
</dbReference>
<dbReference type="Proteomes" id="UP000612585">
    <property type="component" value="Unassembled WGS sequence"/>
</dbReference>
<reference evidence="1" key="1">
    <citation type="submission" date="2021-01" db="EMBL/GenBank/DDBJ databases">
        <title>Whole genome shotgun sequence of Virgisporangium aurantiacum NBRC 16421.</title>
        <authorList>
            <person name="Komaki H."/>
            <person name="Tamura T."/>
        </authorList>
    </citation>
    <scope>NUCLEOTIDE SEQUENCE</scope>
    <source>
        <strain evidence="1">NBRC 16421</strain>
    </source>
</reference>